<sequence length="160" mass="18081">PHLGRHIDDDSSVGPGIGQHLLHRRLRGDEARAHVQVEHGVQVFIRDLQHRLGVISARVVHQDVELWEITNDRPDGGAVGDIADRRRPFHQVEKKASPRCRIRLPSHCPLAVSDFVRTSGRHATAALPPSRHSCWPIRQCPRTAPRACHNALHEYWPALH</sequence>
<dbReference type="AlphaFoldDB" id="A0A699U5V2"/>
<reference evidence="1" key="1">
    <citation type="journal article" date="2019" name="Sci. Rep.">
        <title>Draft genome of Tanacetum cinerariifolium, the natural source of mosquito coil.</title>
        <authorList>
            <person name="Yamashiro T."/>
            <person name="Shiraishi A."/>
            <person name="Satake H."/>
            <person name="Nakayama K."/>
        </authorList>
    </citation>
    <scope>NUCLEOTIDE SEQUENCE</scope>
</reference>
<accession>A0A699U5V2</accession>
<organism evidence="1">
    <name type="scientific">Tanacetum cinerariifolium</name>
    <name type="common">Dalmatian daisy</name>
    <name type="synonym">Chrysanthemum cinerariifolium</name>
    <dbReference type="NCBI Taxonomy" id="118510"/>
    <lineage>
        <taxon>Eukaryota</taxon>
        <taxon>Viridiplantae</taxon>
        <taxon>Streptophyta</taxon>
        <taxon>Embryophyta</taxon>
        <taxon>Tracheophyta</taxon>
        <taxon>Spermatophyta</taxon>
        <taxon>Magnoliopsida</taxon>
        <taxon>eudicotyledons</taxon>
        <taxon>Gunneridae</taxon>
        <taxon>Pentapetalae</taxon>
        <taxon>asterids</taxon>
        <taxon>campanulids</taxon>
        <taxon>Asterales</taxon>
        <taxon>Asteraceae</taxon>
        <taxon>Asteroideae</taxon>
        <taxon>Anthemideae</taxon>
        <taxon>Anthemidinae</taxon>
        <taxon>Tanacetum</taxon>
    </lineage>
</organism>
<dbReference type="EMBL" id="BKCJ011306377">
    <property type="protein sequence ID" value="GFD18262.1"/>
    <property type="molecule type" value="Genomic_DNA"/>
</dbReference>
<name>A0A699U5V2_TANCI</name>
<evidence type="ECO:0000313" key="1">
    <source>
        <dbReference type="EMBL" id="GFD18262.1"/>
    </source>
</evidence>
<proteinExistence type="predicted"/>
<gene>
    <name evidence="1" type="ORF">Tci_890231</name>
</gene>
<feature type="non-terminal residue" evidence="1">
    <location>
        <position position="1"/>
    </location>
</feature>
<protein>
    <submittedName>
        <fullName evidence="1">Uncharacterized protein</fullName>
    </submittedName>
</protein>
<feature type="non-terminal residue" evidence="1">
    <location>
        <position position="160"/>
    </location>
</feature>
<comment type="caution">
    <text evidence="1">The sequence shown here is derived from an EMBL/GenBank/DDBJ whole genome shotgun (WGS) entry which is preliminary data.</text>
</comment>